<organism evidence="5 6">
    <name type="scientific">Phellinidium pouzarii</name>
    <dbReference type="NCBI Taxonomy" id="167371"/>
    <lineage>
        <taxon>Eukaryota</taxon>
        <taxon>Fungi</taxon>
        <taxon>Dikarya</taxon>
        <taxon>Basidiomycota</taxon>
        <taxon>Agaricomycotina</taxon>
        <taxon>Agaricomycetes</taxon>
        <taxon>Hymenochaetales</taxon>
        <taxon>Hymenochaetaceae</taxon>
        <taxon>Phellinidium</taxon>
    </lineage>
</organism>
<evidence type="ECO:0000313" key="5">
    <source>
        <dbReference type="EMBL" id="THH10658.1"/>
    </source>
</evidence>
<dbReference type="InterPro" id="IPR045111">
    <property type="entry name" value="Vps41/Vps8"/>
</dbReference>
<dbReference type="EMBL" id="SGPK01000030">
    <property type="protein sequence ID" value="THH10658.1"/>
    <property type="molecule type" value="Genomic_DNA"/>
</dbReference>
<dbReference type="PANTHER" id="PTHR12616:SF8">
    <property type="entry name" value="VACUOLAR PROTEIN SORTING-ASSOCIATED PROTEIN 8 HOMOLOG"/>
    <property type="match status" value="1"/>
</dbReference>
<dbReference type="GO" id="GO:0005770">
    <property type="term" value="C:late endosome"/>
    <property type="evidence" value="ECO:0007669"/>
    <property type="project" value="TreeGrafter"/>
</dbReference>
<sequence length="1569" mass="174719">MSVSTKLSVPISSTMDVSNDEDDLNTIRNITRRGSDASDVEDTQETDMEWPDQSNYSSRMDEILSENDGSDNQNIQEEDDEDGFLYTGKDADEATGGYREQLKDVLDDELDNDEDTHGVNFDSQEESSSVNGSHIHVAERMSEYSASTSSFTRPSSFPIMMSTALSEGLLTRDARDARPFLHPSISRLRSSLQVQDQRVASPSSLGIGHSIARGFDTHTSSPSHISSISRTSSVSNLQVAFTSASGDDNEQEAFKWTSLRLIGQFIFQTTSEKANAVLGSPALGAPTVIAANGLICIGTDAGRVLVFDFKQHFKCICGDETSARPFGPVTALALSHDHTYVAVGHAHGHIQLFDTQHPNVAARTVNPTNLAAVTSGRQEGHLLGSRIVALDFISGRHTAFVSADDQGLAFFHSLGKVLFMEANDCLRILGKYPDEEPSLPVAPSKRSEPVRSTTSTNSTATPRAARRQAPRKGGSILAMGHLPLGTVAHPTDTYQLVALLTPIKLVIVGLKPTPKTWFRRHRDGEDGTNGKSRWRGCLAWFPSISIADVTIGDRPDEIKKGKKIRQQDTSYPLLAFSWGCKTEKVENGKIVFSDHGSFTLRSDILAIQWLNVNQLILFTDTTLEVLDIRTLKIIENIFYDALNLISPTLSYSSSGALVYQESVRDIQHSLRTYKGKIFVLEYRELKVGTLLSWADRILSLVQEGNFLSAINLARDYYLDQAKGNKNGLPEDLNLMRVVVGEKMKELMVASARYTFSEDRLTDSTHVTPGHRGVDRTSLFEDLVSTCARACIVLDEFDILFEELYQCYEDSGILRIYLRQLEPFVLDSSIHYIPPRITQRLIGMHDEDGKHEAAETIIWHIDPDCLDINQALTLCQKYCLYDALVYIYNTALRDYITPVVELIGLVRKVQQIRRERLLRSDSLEMYNSAKEEQMVLDAYKIYPYISSMLSGLSYPSEKPLPLDDALTAQNDVYSFLFYGRSSVWPDGDGGRLVLTADEEGGVEPTYPYARLLLRFDAEAFLHILDIAFEQSYLNDESQGTSRQIIVKILLDIVATSRSNLTSADVTFVNIFISRNVPKYPQFIHIAPSSMQNLLIELALDKDQSTKEDRQLAAEFLLSAYTPHNSEQILSLFEDAQFYRILRSWYRQERHWVPLLRTYLRDPDLSSPSLFPSVEGTLVQASRANGNTLPGEVLSSIVDSLPLLLQNSIPQTALLIDKYAPGIHAKVLDGFDDDAYHKRYAYLRCLLGPPASDEDSLGYLKRSSPSMSVDPRLRKLYLKLLCRLEPANTISGISYLPRDSLEVNEIATICEDAEVYEAVVWLLNEESAIAALSKLETFNHKLVAELGEVLIRSGEMPMASEGLNSLLSKLDALCRIGIKICRGHSDETAEADVPLEDLWFKLLSSQIEAVQVISSSISAPYTVADAPFISSLHSLVHDCFTGLVAVSSTKAVSFPRLFKRLVDAAMHSRRRDGTPYSEFRNILTGMLESYRSEGELLLMSKRIVDGDFFDTLEELTKERSRGWTAQTTKCPKCRRLIGADSTATDEPSRTSLIISPSGIYHSACFSSPHDV</sequence>
<name>A0A4S4LHA3_9AGAM</name>
<feature type="region of interest" description="Disordered" evidence="2">
    <location>
        <begin position="437"/>
        <end position="472"/>
    </location>
</feature>
<evidence type="ECO:0000313" key="6">
    <source>
        <dbReference type="Proteomes" id="UP000308199"/>
    </source>
</evidence>
<comment type="caution">
    <text evidence="5">The sequence shown here is derived from an EMBL/GenBank/DDBJ whole genome shotgun (WGS) entry which is preliminary data.</text>
</comment>
<dbReference type="SUPFAM" id="SSF50978">
    <property type="entry name" value="WD40 repeat-like"/>
    <property type="match status" value="1"/>
</dbReference>
<dbReference type="OrthoDB" id="289913at2759"/>
<dbReference type="InterPro" id="IPR059070">
    <property type="entry name" value="TPR_VPS8_2"/>
</dbReference>
<comment type="similarity">
    <text evidence="1">Belongs to the VPS8 family.</text>
</comment>
<accession>A0A4S4LHA3</accession>
<feature type="compositionally biased region" description="Polar residues" evidence="2">
    <location>
        <begin position="1"/>
        <end position="17"/>
    </location>
</feature>
<evidence type="ECO:0000259" key="3">
    <source>
        <dbReference type="Pfam" id="PF12816"/>
    </source>
</evidence>
<protein>
    <submittedName>
        <fullName evidence="5">Uncharacterized protein</fullName>
    </submittedName>
</protein>
<keyword evidence="6" id="KW-1185">Reference proteome</keyword>
<dbReference type="Pfam" id="PF25066">
    <property type="entry name" value="TPR_VPS8_2"/>
    <property type="match status" value="1"/>
</dbReference>
<feature type="region of interest" description="Disordered" evidence="2">
    <location>
        <begin position="1"/>
        <end position="97"/>
    </location>
</feature>
<dbReference type="Pfam" id="PF23410">
    <property type="entry name" value="Beta-prop_VPS8"/>
    <property type="match status" value="1"/>
</dbReference>
<reference evidence="5 6" key="1">
    <citation type="submission" date="2019-02" db="EMBL/GenBank/DDBJ databases">
        <title>Genome sequencing of the rare red list fungi Phellinidium pouzarii.</title>
        <authorList>
            <person name="Buettner E."/>
            <person name="Kellner H."/>
        </authorList>
    </citation>
    <scope>NUCLEOTIDE SEQUENCE [LARGE SCALE GENOMIC DNA]</scope>
    <source>
        <strain evidence="5 6">DSM 108285</strain>
    </source>
</reference>
<evidence type="ECO:0000256" key="2">
    <source>
        <dbReference type="SAM" id="MobiDB-lite"/>
    </source>
</evidence>
<feature type="compositionally biased region" description="Acidic residues" evidence="2">
    <location>
        <begin position="38"/>
        <end position="50"/>
    </location>
</feature>
<dbReference type="GO" id="GO:0030897">
    <property type="term" value="C:HOPS complex"/>
    <property type="evidence" value="ECO:0007669"/>
    <property type="project" value="TreeGrafter"/>
</dbReference>
<feature type="domain" description="Vacuolar protein sorting-associated protein 8 central" evidence="3">
    <location>
        <begin position="815"/>
        <end position="1027"/>
    </location>
</feature>
<dbReference type="Pfam" id="PF12816">
    <property type="entry name" value="TPR_Vps8"/>
    <property type="match status" value="1"/>
</dbReference>
<evidence type="ECO:0000259" key="4">
    <source>
        <dbReference type="Pfam" id="PF25066"/>
    </source>
</evidence>
<feature type="domain" description="VPS8-like TPR-like repeats" evidence="4">
    <location>
        <begin position="1360"/>
        <end position="1517"/>
    </location>
</feature>
<dbReference type="InterPro" id="IPR025941">
    <property type="entry name" value="Vps8_central_dom"/>
</dbReference>
<dbReference type="Gene3D" id="2.130.10.10">
    <property type="entry name" value="YVTN repeat-like/Quinoprotein amine dehydrogenase"/>
    <property type="match status" value="1"/>
</dbReference>
<dbReference type="GO" id="GO:0006623">
    <property type="term" value="P:protein targeting to vacuole"/>
    <property type="evidence" value="ECO:0007669"/>
    <property type="project" value="InterPro"/>
</dbReference>
<dbReference type="Proteomes" id="UP000308199">
    <property type="component" value="Unassembled WGS sequence"/>
</dbReference>
<gene>
    <name evidence="5" type="ORF">EW145_g1176</name>
</gene>
<dbReference type="GO" id="GO:0034058">
    <property type="term" value="P:endosomal vesicle fusion"/>
    <property type="evidence" value="ECO:0007669"/>
    <property type="project" value="TreeGrafter"/>
</dbReference>
<evidence type="ECO:0000256" key="1">
    <source>
        <dbReference type="ARBA" id="ARBA00009422"/>
    </source>
</evidence>
<feature type="region of interest" description="Disordered" evidence="2">
    <location>
        <begin position="110"/>
        <end position="132"/>
    </location>
</feature>
<dbReference type="PANTHER" id="PTHR12616">
    <property type="entry name" value="VACUOLAR PROTEIN SORTING VPS41"/>
    <property type="match status" value="1"/>
</dbReference>
<dbReference type="InterPro" id="IPR036322">
    <property type="entry name" value="WD40_repeat_dom_sf"/>
</dbReference>
<dbReference type="InterPro" id="IPR015943">
    <property type="entry name" value="WD40/YVTN_repeat-like_dom_sf"/>
</dbReference>
<proteinExistence type="inferred from homology"/>